<dbReference type="OrthoDB" id="5075137at2759"/>
<dbReference type="Proteomes" id="UP000245910">
    <property type="component" value="Chromosome I"/>
</dbReference>
<name>A0A2L2T5V0_9HYPO</name>
<keyword evidence="2" id="KW-1185">Reference proteome</keyword>
<organism evidence="1 2">
    <name type="scientific">Fusarium venenatum</name>
    <dbReference type="NCBI Taxonomy" id="56646"/>
    <lineage>
        <taxon>Eukaryota</taxon>
        <taxon>Fungi</taxon>
        <taxon>Dikarya</taxon>
        <taxon>Ascomycota</taxon>
        <taxon>Pezizomycotina</taxon>
        <taxon>Sordariomycetes</taxon>
        <taxon>Hypocreomycetidae</taxon>
        <taxon>Hypocreales</taxon>
        <taxon>Nectriaceae</taxon>
        <taxon>Fusarium</taxon>
    </lineage>
</organism>
<sequence>MHFSANRIDNILKLRKKEGDPYDMVWTEMYRLAHPDAIHIPAPYIPTFNQALAVVRNPTESFMKRLVLDFASQGGTSQEEATKNVRAFYKYLPVFYDTLSRIGPHPAKNIVAQAASLESLPSTSASTAHEGPLQLPTPAADCVPTHAFTPDPEGLLTDKWRVGETSTDEQEHMNFLEKECDGYFT</sequence>
<evidence type="ECO:0000313" key="2">
    <source>
        <dbReference type="Proteomes" id="UP000245910"/>
    </source>
</evidence>
<dbReference type="AlphaFoldDB" id="A0A2L2T5V0"/>
<dbReference type="EMBL" id="LN649229">
    <property type="protein sequence ID" value="CEI66172.1"/>
    <property type="molecule type" value="Genomic_DNA"/>
</dbReference>
<reference evidence="2" key="1">
    <citation type="submission" date="2014-10" db="EMBL/GenBank/DDBJ databases">
        <authorList>
            <person name="King R."/>
        </authorList>
    </citation>
    <scope>NUCLEOTIDE SEQUENCE [LARGE SCALE GENOMIC DNA]</scope>
    <source>
        <strain evidence="2">A3/5</strain>
    </source>
</reference>
<accession>A0A2L2T5V0</accession>
<evidence type="ECO:0000313" key="1">
    <source>
        <dbReference type="EMBL" id="CEI66172.1"/>
    </source>
</evidence>
<protein>
    <submittedName>
        <fullName evidence="1">Uncharacterized protein</fullName>
    </submittedName>
</protein>
<proteinExistence type="predicted"/>